<dbReference type="PROSITE" id="PS50110">
    <property type="entry name" value="RESPONSE_REGULATORY"/>
    <property type="match status" value="1"/>
</dbReference>
<proteinExistence type="predicted"/>
<dbReference type="Pfam" id="PF00072">
    <property type="entry name" value="Response_reg"/>
    <property type="match status" value="1"/>
</dbReference>
<dbReference type="RefSeq" id="WP_094998743.1">
    <property type="nucleotide sequence ID" value="NZ_BMJL01000008.1"/>
</dbReference>
<dbReference type="AlphaFoldDB" id="A0A223VAI5"/>
<protein>
    <submittedName>
        <fullName evidence="1">Uncharacterized protein</fullName>
    </submittedName>
</protein>
<dbReference type="InterPro" id="IPR011006">
    <property type="entry name" value="CheY-like_superfamily"/>
</dbReference>
<sequence length="123" mass="14153">MNSKVLLIEDDETTNFIHKIALRKEGLEEVHEVLNGLDAFHFLEKDCPDLIFLDINMPIMDGWEFLQEKESRSLCQGAKIAMLTSSNRNEDRERAESYPSVIAYLEKPLTSEKIKVIQQKLAS</sequence>
<dbReference type="Proteomes" id="UP000215244">
    <property type="component" value="Chromosome"/>
</dbReference>
<reference evidence="1 2" key="1">
    <citation type="submission" date="2017-08" db="EMBL/GenBank/DDBJ databases">
        <title>The complete genome sequence of Maribacter sp. B1, isolated from deep-sea sediment.</title>
        <authorList>
            <person name="Wu Y.-H."/>
            <person name="Cheng H."/>
            <person name="Xu X.-W."/>
        </authorList>
    </citation>
    <scope>NUCLEOTIDE SEQUENCE [LARGE SCALE GENOMIC DNA]</scope>
    <source>
        <strain evidence="1 2">B1</strain>
    </source>
</reference>
<gene>
    <name evidence="1" type="ORF">CJ263_19160</name>
</gene>
<organism evidence="1 2">
    <name type="scientific">Maribacter cobaltidurans</name>
    <dbReference type="NCBI Taxonomy" id="1178778"/>
    <lineage>
        <taxon>Bacteria</taxon>
        <taxon>Pseudomonadati</taxon>
        <taxon>Bacteroidota</taxon>
        <taxon>Flavobacteriia</taxon>
        <taxon>Flavobacteriales</taxon>
        <taxon>Flavobacteriaceae</taxon>
        <taxon>Maribacter</taxon>
    </lineage>
</organism>
<keyword evidence="2" id="KW-1185">Reference proteome</keyword>
<dbReference type="InterPro" id="IPR052048">
    <property type="entry name" value="ST_Response_Regulator"/>
</dbReference>
<dbReference type="PANTHER" id="PTHR43228">
    <property type="entry name" value="TWO-COMPONENT RESPONSE REGULATOR"/>
    <property type="match status" value="1"/>
</dbReference>
<dbReference type="GO" id="GO:0000160">
    <property type="term" value="P:phosphorelay signal transduction system"/>
    <property type="evidence" value="ECO:0007669"/>
    <property type="project" value="InterPro"/>
</dbReference>
<evidence type="ECO:0000313" key="2">
    <source>
        <dbReference type="Proteomes" id="UP000215244"/>
    </source>
</evidence>
<dbReference type="EMBL" id="CP022957">
    <property type="protein sequence ID" value="ASV32170.1"/>
    <property type="molecule type" value="Genomic_DNA"/>
</dbReference>
<dbReference type="KEGG" id="marb:CJ263_19160"/>
<name>A0A223VAI5_9FLAO</name>
<dbReference type="OrthoDB" id="673128at2"/>
<dbReference type="SUPFAM" id="SSF52172">
    <property type="entry name" value="CheY-like"/>
    <property type="match status" value="1"/>
</dbReference>
<dbReference type="SMART" id="SM00448">
    <property type="entry name" value="REC"/>
    <property type="match status" value="1"/>
</dbReference>
<dbReference type="Gene3D" id="3.40.50.2300">
    <property type="match status" value="1"/>
</dbReference>
<dbReference type="InterPro" id="IPR001789">
    <property type="entry name" value="Sig_transdc_resp-reg_receiver"/>
</dbReference>
<dbReference type="PANTHER" id="PTHR43228:SF1">
    <property type="entry name" value="TWO-COMPONENT RESPONSE REGULATOR ARR22"/>
    <property type="match status" value="1"/>
</dbReference>
<evidence type="ECO:0000313" key="1">
    <source>
        <dbReference type="EMBL" id="ASV32170.1"/>
    </source>
</evidence>
<accession>A0A223VAI5</accession>